<dbReference type="EMBL" id="SLWS01000007">
    <property type="protein sequence ID" value="TCO55678.1"/>
    <property type="molecule type" value="Genomic_DNA"/>
</dbReference>
<feature type="compositionally biased region" description="Low complexity" evidence="1">
    <location>
        <begin position="221"/>
        <end position="237"/>
    </location>
</feature>
<dbReference type="InterPro" id="IPR027417">
    <property type="entry name" value="P-loop_NTPase"/>
</dbReference>
<dbReference type="Gene3D" id="3.40.50.300">
    <property type="entry name" value="P-loop containing nucleotide triphosphate hydrolases"/>
    <property type="match status" value="1"/>
</dbReference>
<dbReference type="AlphaFoldDB" id="A0A4R2JFP1"/>
<comment type="caution">
    <text evidence="2">The sequence shown here is derived from an EMBL/GenBank/DDBJ whole genome shotgun (WGS) entry which is preliminary data.</text>
</comment>
<evidence type="ECO:0000313" key="2">
    <source>
        <dbReference type="EMBL" id="TCO55678.1"/>
    </source>
</evidence>
<dbReference type="Proteomes" id="UP000295680">
    <property type="component" value="Unassembled WGS sequence"/>
</dbReference>
<accession>A0A4R2JFP1</accession>
<evidence type="ECO:0000313" key="3">
    <source>
        <dbReference type="Proteomes" id="UP000295680"/>
    </source>
</evidence>
<evidence type="ECO:0000256" key="1">
    <source>
        <dbReference type="SAM" id="MobiDB-lite"/>
    </source>
</evidence>
<sequence length="285" mass="31673">MLFADSRRELHAAVPTELQVGYTVSGHALGEAAARADASVRHRLPYADVDADRLKRRDWWTGPPLFMIVDDYELLTSGLSSALEPPLDLLPLGAEIGSQDARVADAADAVAARPHRRHLHLALFRAEQDALMVRLAADAALVRGELVALHTHDAHDRNLTVARSSHDGVIRLLTHHRHATLALAVYTAQCWAAHVDRWRDVPGHGPWFVHYRTRPRDTVNTQRTRATVRQTRATSTAARRDPAPPPPHGRDIPGSRRQDRASIQTAQIPRRQRHLPGIPAHGTDR</sequence>
<proteinExistence type="predicted"/>
<feature type="region of interest" description="Disordered" evidence="1">
    <location>
        <begin position="218"/>
        <end position="285"/>
    </location>
</feature>
<reference evidence="2 3" key="1">
    <citation type="submission" date="2019-03" db="EMBL/GenBank/DDBJ databases">
        <title>Genomic Encyclopedia of Type Strains, Phase IV (KMG-IV): sequencing the most valuable type-strain genomes for metagenomic binning, comparative biology and taxonomic classification.</title>
        <authorList>
            <person name="Goeker M."/>
        </authorList>
    </citation>
    <scope>NUCLEOTIDE SEQUENCE [LARGE SCALE GENOMIC DNA]</scope>
    <source>
        <strain evidence="2 3">DSM 45934</strain>
    </source>
</reference>
<name>A0A4R2JFP1_9PSEU</name>
<feature type="compositionally biased region" description="Basic and acidic residues" evidence="1">
    <location>
        <begin position="238"/>
        <end position="260"/>
    </location>
</feature>
<dbReference type="RefSeq" id="WP_165960690.1">
    <property type="nucleotide sequence ID" value="NZ_SLWS01000007.1"/>
</dbReference>
<keyword evidence="3" id="KW-1185">Reference proteome</keyword>
<organism evidence="2 3">
    <name type="scientific">Actinocrispum wychmicini</name>
    <dbReference type="NCBI Taxonomy" id="1213861"/>
    <lineage>
        <taxon>Bacteria</taxon>
        <taxon>Bacillati</taxon>
        <taxon>Actinomycetota</taxon>
        <taxon>Actinomycetes</taxon>
        <taxon>Pseudonocardiales</taxon>
        <taxon>Pseudonocardiaceae</taxon>
        <taxon>Actinocrispum</taxon>
    </lineage>
</organism>
<protein>
    <submittedName>
        <fullName evidence="2">Uncharacterized protein</fullName>
    </submittedName>
</protein>
<gene>
    <name evidence="2" type="ORF">EV192_107100</name>
</gene>